<dbReference type="InterPro" id="IPR050769">
    <property type="entry name" value="NAT_camello-type"/>
</dbReference>
<dbReference type="Proteomes" id="UP000656804">
    <property type="component" value="Unassembled WGS sequence"/>
</dbReference>
<dbReference type="RefSeq" id="WP_194503687.1">
    <property type="nucleotide sequence ID" value="NZ_JADIVZ010000005.1"/>
</dbReference>
<keyword evidence="4" id="KW-1185">Reference proteome</keyword>
<dbReference type="PROSITE" id="PS51186">
    <property type="entry name" value="GNAT"/>
    <property type="match status" value="1"/>
</dbReference>
<dbReference type="InterPro" id="IPR000182">
    <property type="entry name" value="GNAT_dom"/>
</dbReference>
<protein>
    <submittedName>
        <fullName evidence="3">GNAT family N-acetyltransferase</fullName>
    </submittedName>
</protein>
<dbReference type="EMBL" id="JADIVZ010000005">
    <property type="protein sequence ID" value="MBF4162434.1"/>
    <property type="molecule type" value="Genomic_DNA"/>
</dbReference>
<dbReference type="PANTHER" id="PTHR13947">
    <property type="entry name" value="GNAT FAMILY N-ACETYLTRANSFERASE"/>
    <property type="match status" value="1"/>
</dbReference>
<accession>A0A930V1Q6</accession>
<sequence>MLPVLRIERVDHTHPDALRLIEEVQQVYVARYGGRDETLIDPLDFAPPVGSFFVGYLTLDPDGSPDAGPVAVASGAWRRTATPLPGASAVAEVKRMYVVPAAQRRGLGRAMLAHLERTARLAGYDGLVLETGTLQPEAIALYASAGYTRVRPFGHYRDDPLSVCFGRHLLETAPG</sequence>
<dbReference type="InterPro" id="IPR016181">
    <property type="entry name" value="Acyl_CoA_acyltransferase"/>
</dbReference>
<proteinExistence type="predicted"/>
<keyword evidence="1" id="KW-0808">Transferase</keyword>
<reference evidence="3" key="1">
    <citation type="submission" date="2020-11" db="EMBL/GenBank/DDBJ databases">
        <title>Nocardioides sp. CBS4Y-1, whole genome shotgun sequence.</title>
        <authorList>
            <person name="Tuo L."/>
        </authorList>
    </citation>
    <scope>NUCLEOTIDE SEQUENCE</scope>
    <source>
        <strain evidence="3">CBS4Y-1</strain>
    </source>
</reference>
<evidence type="ECO:0000259" key="2">
    <source>
        <dbReference type="PROSITE" id="PS51186"/>
    </source>
</evidence>
<gene>
    <name evidence="3" type="ORF">ISG29_12095</name>
</gene>
<feature type="domain" description="N-acetyltransferase" evidence="2">
    <location>
        <begin position="5"/>
        <end position="171"/>
    </location>
</feature>
<evidence type="ECO:0000313" key="4">
    <source>
        <dbReference type="Proteomes" id="UP000656804"/>
    </source>
</evidence>
<dbReference type="Pfam" id="PF00583">
    <property type="entry name" value="Acetyltransf_1"/>
    <property type="match status" value="1"/>
</dbReference>
<evidence type="ECO:0000313" key="3">
    <source>
        <dbReference type="EMBL" id="MBF4162434.1"/>
    </source>
</evidence>
<dbReference type="GO" id="GO:0008080">
    <property type="term" value="F:N-acetyltransferase activity"/>
    <property type="evidence" value="ECO:0007669"/>
    <property type="project" value="InterPro"/>
</dbReference>
<dbReference type="Gene3D" id="3.40.630.30">
    <property type="match status" value="1"/>
</dbReference>
<dbReference type="PANTHER" id="PTHR13947:SF37">
    <property type="entry name" value="LD18367P"/>
    <property type="match status" value="1"/>
</dbReference>
<comment type="caution">
    <text evidence="3">The sequence shown here is derived from an EMBL/GenBank/DDBJ whole genome shotgun (WGS) entry which is preliminary data.</text>
</comment>
<dbReference type="CDD" id="cd04301">
    <property type="entry name" value="NAT_SF"/>
    <property type="match status" value="1"/>
</dbReference>
<name>A0A930V1Q6_9ACTN</name>
<dbReference type="AlphaFoldDB" id="A0A930V1Q6"/>
<organism evidence="3 4">
    <name type="scientific">Nocardioides acrostichi</name>
    <dbReference type="NCBI Taxonomy" id="2784339"/>
    <lineage>
        <taxon>Bacteria</taxon>
        <taxon>Bacillati</taxon>
        <taxon>Actinomycetota</taxon>
        <taxon>Actinomycetes</taxon>
        <taxon>Propionibacteriales</taxon>
        <taxon>Nocardioidaceae</taxon>
        <taxon>Nocardioides</taxon>
    </lineage>
</organism>
<dbReference type="SUPFAM" id="SSF55729">
    <property type="entry name" value="Acyl-CoA N-acyltransferases (Nat)"/>
    <property type="match status" value="1"/>
</dbReference>
<evidence type="ECO:0000256" key="1">
    <source>
        <dbReference type="ARBA" id="ARBA00022679"/>
    </source>
</evidence>